<keyword evidence="2" id="KW-1185">Reference proteome</keyword>
<reference evidence="3" key="1">
    <citation type="journal article" date="2019" name="Mol. Biol. Evol.">
        <title>Blast fungal genomes show frequent chromosomal changes, gene gains and losses, and effector gene turnover.</title>
        <authorList>
            <person name="Gomez Luciano L.B."/>
            <person name="Jason Tsai I."/>
            <person name="Chuma I."/>
            <person name="Tosa Y."/>
            <person name="Chen Y.H."/>
            <person name="Li J.Y."/>
            <person name="Li M.Y."/>
            <person name="Jade Lu M.Y."/>
            <person name="Nakayashiki H."/>
            <person name="Li W.H."/>
        </authorList>
    </citation>
    <scope>NUCLEOTIDE SEQUENCE</scope>
    <source>
        <strain evidence="3">NI907</strain>
    </source>
</reference>
<accession>A0A6P8BLL3</accession>
<organism evidence="2 3">
    <name type="scientific">Pyricularia grisea</name>
    <name type="common">Crabgrass-specific blast fungus</name>
    <name type="synonym">Magnaporthe grisea</name>
    <dbReference type="NCBI Taxonomy" id="148305"/>
    <lineage>
        <taxon>Eukaryota</taxon>
        <taxon>Fungi</taxon>
        <taxon>Dikarya</taxon>
        <taxon>Ascomycota</taxon>
        <taxon>Pezizomycotina</taxon>
        <taxon>Sordariomycetes</taxon>
        <taxon>Sordariomycetidae</taxon>
        <taxon>Magnaporthales</taxon>
        <taxon>Pyriculariaceae</taxon>
        <taxon>Pyricularia</taxon>
    </lineage>
</organism>
<evidence type="ECO:0000313" key="3">
    <source>
        <dbReference type="RefSeq" id="XP_030988188.1"/>
    </source>
</evidence>
<dbReference type="Proteomes" id="UP000515153">
    <property type="component" value="Unplaced"/>
</dbReference>
<sequence length="238" mass="27327">MLYYSFFTFALFLANTVATLTTADAGVSSSVSTGNPWGVRTNGRYPDEDRDTIFLFDYRAPGIIQGCNGILSYSLNSEPSNLPGEMIMNKDLYPWRKISDGYRYWKELHPNDDAYIYMVDKAAFSTRSPADTLNTQYMQIEWSNFKGWVHLDKNTLYHGHVIGGYVENEFYHKPYAIVGPKKTLGRCLAKNPRMSEPRPERRLERSLAIKRKPLISKPKTVNKLERNLARKPLISDKP</sequence>
<protein>
    <submittedName>
        <fullName evidence="3">Uncharacterized protein</fullName>
    </submittedName>
</protein>
<evidence type="ECO:0000313" key="2">
    <source>
        <dbReference type="Proteomes" id="UP000515153"/>
    </source>
</evidence>
<dbReference type="RefSeq" id="XP_030988188.1">
    <property type="nucleotide sequence ID" value="XM_031121458.1"/>
</dbReference>
<dbReference type="GeneID" id="41956372"/>
<reference evidence="3" key="3">
    <citation type="submission" date="2025-08" db="UniProtKB">
        <authorList>
            <consortium name="RefSeq"/>
        </authorList>
    </citation>
    <scope>IDENTIFICATION</scope>
    <source>
        <strain evidence="3">NI907</strain>
    </source>
</reference>
<evidence type="ECO:0000256" key="1">
    <source>
        <dbReference type="SAM" id="SignalP"/>
    </source>
</evidence>
<proteinExistence type="predicted"/>
<keyword evidence="1" id="KW-0732">Signal</keyword>
<dbReference type="KEGG" id="pgri:PgNI_01385"/>
<feature type="chain" id="PRO_5027827759" evidence="1">
    <location>
        <begin position="19"/>
        <end position="238"/>
    </location>
</feature>
<name>A0A6P8BLL3_PYRGI</name>
<gene>
    <name evidence="3" type="ORF">PgNI_01385</name>
</gene>
<feature type="signal peptide" evidence="1">
    <location>
        <begin position="1"/>
        <end position="18"/>
    </location>
</feature>
<reference evidence="3" key="2">
    <citation type="submission" date="2019-10" db="EMBL/GenBank/DDBJ databases">
        <authorList>
            <consortium name="NCBI Genome Project"/>
        </authorList>
    </citation>
    <scope>NUCLEOTIDE SEQUENCE</scope>
    <source>
        <strain evidence="3">NI907</strain>
    </source>
</reference>
<dbReference type="AlphaFoldDB" id="A0A6P8BLL3"/>